<proteinExistence type="inferred from homology"/>
<name>A0A6J5FF94_9BURK</name>
<evidence type="ECO:0000256" key="3">
    <source>
        <dbReference type="ARBA" id="ARBA00022964"/>
    </source>
</evidence>
<dbReference type="InterPro" id="IPR011051">
    <property type="entry name" value="RmlC_Cupin_sf"/>
</dbReference>
<dbReference type="InterPro" id="IPR010300">
    <property type="entry name" value="CDO_1"/>
</dbReference>
<accession>A0A6J5FF94</accession>
<evidence type="ECO:0000256" key="6">
    <source>
        <dbReference type="PIRSR" id="PIRSR610300-50"/>
    </source>
</evidence>
<dbReference type="EMBL" id="CADIKL010000003">
    <property type="protein sequence ID" value="CAB3779013.1"/>
    <property type="molecule type" value="Genomic_DNA"/>
</dbReference>
<feature type="binding site" evidence="7">
    <location>
        <position position="126"/>
    </location>
    <ligand>
        <name>Fe cation</name>
        <dbReference type="ChEBI" id="CHEBI:24875"/>
        <note>catalytic</note>
    </ligand>
</feature>
<dbReference type="Proteomes" id="UP000494119">
    <property type="component" value="Unassembled WGS sequence"/>
</dbReference>
<evidence type="ECO:0000256" key="5">
    <source>
        <dbReference type="ARBA" id="ARBA00023004"/>
    </source>
</evidence>
<dbReference type="AlphaFoldDB" id="A0A6J5FF94"/>
<dbReference type="PANTHER" id="PTHR12918">
    <property type="entry name" value="CYSTEINE DIOXYGENASE"/>
    <property type="match status" value="1"/>
</dbReference>
<comment type="similarity">
    <text evidence="1">Belongs to the cysteine dioxygenase family.</text>
</comment>
<evidence type="ECO:0000256" key="4">
    <source>
        <dbReference type="ARBA" id="ARBA00023002"/>
    </source>
</evidence>
<dbReference type="Gene3D" id="2.60.120.10">
    <property type="entry name" value="Jelly Rolls"/>
    <property type="match status" value="1"/>
</dbReference>
<keyword evidence="5 7" id="KW-0408">Iron</keyword>
<evidence type="ECO:0000313" key="9">
    <source>
        <dbReference type="Proteomes" id="UP000494119"/>
    </source>
</evidence>
<keyword evidence="6" id="KW-0883">Thioether bond</keyword>
<evidence type="ECO:0000256" key="2">
    <source>
        <dbReference type="ARBA" id="ARBA00022723"/>
    </source>
</evidence>
<evidence type="ECO:0008006" key="10">
    <source>
        <dbReference type="Google" id="ProtNLM"/>
    </source>
</evidence>
<feature type="binding site" evidence="7">
    <location>
        <position position="177"/>
    </location>
    <ligand>
        <name>Fe cation</name>
        <dbReference type="ChEBI" id="CHEBI:24875"/>
        <note>catalytic</note>
    </ligand>
</feature>
<gene>
    <name evidence="8" type="ORF">LMG28688_00677</name>
</gene>
<dbReference type="GO" id="GO:0019448">
    <property type="term" value="P:L-cysteine catabolic process"/>
    <property type="evidence" value="ECO:0007669"/>
    <property type="project" value="TreeGrafter"/>
</dbReference>
<feature type="binding site" evidence="7">
    <location>
        <position position="124"/>
    </location>
    <ligand>
        <name>Fe cation</name>
        <dbReference type="ChEBI" id="CHEBI:24875"/>
        <note>catalytic</note>
    </ligand>
</feature>
<dbReference type="Pfam" id="PF05995">
    <property type="entry name" value="CDO_I"/>
    <property type="match status" value="1"/>
</dbReference>
<sequence>MNAPSEPFLLQAMRASGMVNAAGAAEHEAAVARLCAALDAAFDVCRASGEPGTPADPDPSRSGAFARGVRAALAAALADPALVTAAQREGSAEKYRRHLIAADPLGRYAVASLVWQPGQASPIHAHHTWCGYAVLEGTLTEKLYAWDEVRQGADVVRAHPRAAGAISFGGRGRANIHRLSNESASTCVSLHVYGVSGEQFATHVNDIVPLLAAETHTQDATVLAHAV</sequence>
<organism evidence="8 9">
    <name type="scientific">Paraburkholderia caffeinitolerans</name>
    <dbReference type="NCBI Taxonomy" id="1723730"/>
    <lineage>
        <taxon>Bacteria</taxon>
        <taxon>Pseudomonadati</taxon>
        <taxon>Pseudomonadota</taxon>
        <taxon>Betaproteobacteria</taxon>
        <taxon>Burkholderiales</taxon>
        <taxon>Burkholderiaceae</taxon>
        <taxon>Paraburkholderia</taxon>
    </lineage>
</organism>
<dbReference type="CDD" id="cd10548">
    <property type="entry name" value="cupin_CDO"/>
    <property type="match status" value="1"/>
</dbReference>
<reference evidence="8 9" key="1">
    <citation type="submission" date="2020-04" db="EMBL/GenBank/DDBJ databases">
        <authorList>
            <person name="De Canck E."/>
        </authorList>
    </citation>
    <scope>NUCLEOTIDE SEQUENCE [LARGE SCALE GENOMIC DNA]</scope>
    <source>
        <strain evidence="8 9">LMG 28688</strain>
    </source>
</reference>
<evidence type="ECO:0000256" key="1">
    <source>
        <dbReference type="ARBA" id="ARBA00006622"/>
    </source>
</evidence>
<evidence type="ECO:0000256" key="7">
    <source>
        <dbReference type="PIRSR" id="PIRSR610300-51"/>
    </source>
</evidence>
<dbReference type="SUPFAM" id="SSF51182">
    <property type="entry name" value="RmlC-like cupins"/>
    <property type="match status" value="1"/>
</dbReference>
<keyword evidence="4" id="KW-0560">Oxidoreductase</keyword>
<feature type="cross-link" description="3'-(S-cysteinyl)-tyrosine (Cys-Tyr)" evidence="6">
    <location>
        <begin position="130"/>
        <end position="193"/>
    </location>
</feature>
<dbReference type="GO" id="GO:0008198">
    <property type="term" value="F:ferrous iron binding"/>
    <property type="evidence" value="ECO:0007669"/>
    <property type="project" value="TreeGrafter"/>
</dbReference>
<evidence type="ECO:0000313" key="8">
    <source>
        <dbReference type="EMBL" id="CAB3779013.1"/>
    </source>
</evidence>
<keyword evidence="9" id="KW-1185">Reference proteome</keyword>
<keyword evidence="2 7" id="KW-0479">Metal-binding</keyword>
<protein>
    <recommendedName>
        <fullName evidence="10">Cysteine dioxygenase</fullName>
    </recommendedName>
</protein>
<dbReference type="PANTHER" id="PTHR12918:SF1">
    <property type="entry name" value="CYSTEINE DIOXYGENASE TYPE 1"/>
    <property type="match status" value="1"/>
</dbReference>
<dbReference type="GO" id="GO:0017172">
    <property type="term" value="F:cysteine dioxygenase activity"/>
    <property type="evidence" value="ECO:0007669"/>
    <property type="project" value="TreeGrafter"/>
</dbReference>
<keyword evidence="3" id="KW-0223">Dioxygenase</keyword>
<dbReference type="InterPro" id="IPR014710">
    <property type="entry name" value="RmlC-like_jellyroll"/>
</dbReference>